<dbReference type="InterPro" id="IPR017853">
    <property type="entry name" value="GH"/>
</dbReference>
<dbReference type="EMBL" id="JAPZVM010000003">
    <property type="protein sequence ID" value="MCZ8372294.1"/>
    <property type="molecule type" value="Genomic_DNA"/>
</dbReference>
<comment type="similarity">
    <text evidence="1">Belongs to the glycosyl hydrolase 29 family.</text>
</comment>
<keyword evidence="4" id="KW-0378">Hydrolase</keyword>
<protein>
    <recommendedName>
        <fullName evidence="2">alpha-L-fucosidase</fullName>
        <ecNumber evidence="2">3.2.1.51</ecNumber>
    </recommendedName>
</protein>
<dbReference type="InterPro" id="IPR057739">
    <property type="entry name" value="Glyco_hydro_29_N"/>
</dbReference>
<dbReference type="InterPro" id="IPR008979">
    <property type="entry name" value="Galactose-bd-like_sf"/>
</dbReference>
<organism evidence="9 10">
    <name type="scientific">Phocaeicola acetigenes</name>
    <dbReference type="NCBI Taxonomy" id="3016083"/>
    <lineage>
        <taxon>Bacteria</taxon>
        <taxon>Pseudomonadati</taxon>
        <taxon>Bacteroidota</taxon>
        <taxon>Bacteroidia</taxon>
        <taxon>Bacteroidales</taxon>
        <taxon>Bacteroidaceae</taxon>
        <taxon>Phocaeicola</taxon>
    </lineage>
</organism>
<keyword evidence="3 6" id="KW-0732">Signal</keyword>
<sequence>MKLLTLSVALSATSLLFSCASKHVEAPQPVYPIPEAKQVEWQKMETYAFIHFGLNTFNDREWGYGDSDPKTFNPKKLDCEQWAQTLVKAGMKGVILTAKHHDGFCLWPFEGTEYSVKNSPWKDGKGNVVKELAEACRKYGLKFAVYLSPWDRHQANYGTPEYLPYFYAQLRDLLTNYGDVFEVWFDGANGGDGWYGGAKDMRTIDRKNYYNYPKIYEMLDSIQPQAIVFSDGGPGCRWVGNENGFAGATNWSFLRKGEVYPGYPRYYELQYGHEDGNQWVAAECDVSIRPGWFYHPEEDSLVKTPEQLVDLYYRSVGHNATLLLNFPVDRNGLIHPIDSANAVKFHEMILQELKTNLVAGMTPKVSNERGGDFVASALTDDNFDTYWATEDSVTTADIEFTFPKAQRMNRMLLQEYIPLGQRVKSFVVEYKDGDQWLPVRMNEETTTIGYKRLLRFESVNSTAIRIRITDSRGPLCLSSIGVYDAGEKADEGVAATTRKIESLPFTLAEVDKEEAVKASDKDEKTVCMVKGDKILIDLGSEQMISSFHYLPNQDRTAGGMALTYELRVGNEPTAVNKLVKSGEFSNIINNPILQSVYFTPVKARYFEFRAPRIQGAEKVLGIAEVGVCK</sequence>
<dbReference type="SUPFAM" id="SSF51445">
    <property type="entry name" value="(Trans)glycosidases"/>
    <property type="match status" value="1"/>
</dbReference>
<dbReference type="Pfam" id="PF00754">
    <property type="entry name" value="F5_F8_type_C"/>
    <property type="match status" value="1"/>
</dbReference>
<dbReference type="EC" id="3.2.1.51" evidence="2"/>
<keyword evidence="5" id="KW-0326">Glycosidase</keyword>
<dbReference type="Proteomes" id="UP001141933">
    <property type="component" value="Unassembled WGS sequence"/>
</dbReference>
<dbReference type="InterPro" id="IPR000933">
    <property type="entry name" value="Glyco_hydro_29"/>
</dbReference>
<evidence type="ECO:0000313" key="10">
    <source>
        <dbReference type="Proteomes" id="UP001141933"/>
    </source>
</evidence>
<dbReference type="PANTHER" id="PTHR10030:SF37">
    <property type="entry name" value="ALPHA-L-FUCOSIDASE-RELATED"/>
    <property type="match status" value="1"/>
</dbReference>
<name>A0ABT4PGW8_9BACT</name>
<feature type="domain" description="F5/8 type C" evidence="7">
    <location>
        <begin position="366"/>
        <end position="472"/>
    </location>
</feature>
<dbReference type="PROSITE" id="PS51257">
    <property type="entry name" value="PROKAR_LIPOPROTEIN"/>
    <property type="match status" value="1"/>
</dbReference>
<dbReference type="Pfam" id="PF01120">
    <property type="entry name" value="Alpha_L_fucos"/>
    <property type="match status" value="1"/>
</dbReference>
<dbReference type="SUPFAM" id="SSF49785">
    <property type="entry name" value="Galactose-binding domain-like"/>
    <property type="match status" value="2"/>
</dbReference>
<evidence type="ECO:0000256" key="4">
    <source>
        <dbReference type="ARBA" id="ARBA00022801"/>
    </source>
</evidence>
<dbReference type="PANTHER" id="PTHR10030">
    <property type="entry name" value="ALPHA-L-FUCOSIDASE"/>
    <property type="match status" value="1"/>
</dbReference>
<evidence type="ECO:0000259" key="8">
    <source>
        <dbReference type="Pfam" id="PF01120"/>
    </source>
</evidence>
<dbReference type="Gene3D" id="3.20.20.80">
    <property type="entry name" value="Glycosidases"/>
    <property type="match status" value="1"/>
</dbReference>
<evidence type="ECO:0000256" key="6">
    <source>
        <dbReference type="SAM" id="SignalP"/>
    </source>
</evidence>
<evidence type="ECO:0000313" key="9">
    <source>
        <dbReference type="EMBL" id="MCZ8372294.1"/>
    </source>
</evidence>
<evidence type="ECO:0000256" key="5">
    <source>
        <dbReference type="ARBA" id="ARBA00023295"/>
    </source>
</evidence>
<dbReference type="InterPro" id="IPR000421">
    <property type="entry name" value="FA58C"/>
</dbReference>
<gene>
    <name evidence="9" type="ORF">O6P32_06165</name>
</gene>
<feature type="signal peptide" evidence="6">
    <location>
        <begin position="1"/>
        <end position="23"/>
    </location>
</feature>
<feature type="domain" description="Glycoside hydrolase family 29 N-terminal" evidence="8">
    <location>
        <begin position="38"/>
        <end position="339"/>
    </location>
</feature>
<proteinExistence type="inferred from homology"/>
<dbReference type="RefSeq" id="WP_269877459.1">
    <property type="nucleotide sequence ID" value="NZ_JAPZVM010000003.1"/>
</dbReference>
<evidence type="ECO:0000256" key="1">
    <source>
        <dbReference type="ARBA" id="ARBA00007951"/>
    </source>
</evidence>
<feature type="chain" id="PRO_5046429502" description="alpha-L-fucosidase" evidence="6">
    <location>
        <begin position="24"/>
        <end position="629"/>
    </location>
</feature>
<dbReference type="SMART" id="SM00812">
    <property type="entry name" value="Alpha_L_fucos"/>
    <property type="match status" value="1"/>
</dbReference>
<dbReference type="Gene3D" id="2.60.120.260">
    <property type="entry name" value="Galactose-binding domain-like"/>
    <property type="match status" value="2"/>
</dbReference>
<accession>A0ABT4PGW8</accession>
<evidence type="ECO:0000256" key="2">
    <source>
        <dbReference type="ARBA" id="ARBA00012662"/>
    </source>
</evidence>
<keyword evidence="10" id="KW-1185">Reference proteome</keyword>
<evidence type="ECO:0000256" key="3">
    <source>
        <dbReference type="ARBA" id="ARBA00022729"/>
    </source>
</evidence>
<reference evidence="9" key="1">
    <citation type="submission" date="2022-12" db="EMBL/GenBank/DDBJ databases">
        <title>Phocaeicola acetigenes sp. nov., isolated feces from a healthy human.</title>
        <authorList>
            <person name="Do H."/>
            <person name="Ha Y.B."/>
            <person name="Kim J.-S."/>
            <person name="Suh M.K."/>
            <person name="Kim H.S."/>
            <person name="Lee J.-S."/>
        </authorList>
    </citation>
    <scope>NUCLEOTIDE SEQUENCE</scope>
    <source>
        <strain evidence="9">KGMB11183</strain>
    </source>
</reference>
<comment type="caution">
    <text evidence="9">The sequence shown here is derived from an EMBL/GenBank/DDBJ whole genome shotgun (WGS) entry which is preliminary data.</text>
</comment>
<evidence type="ECO:0000259" key="7">
    <source>
        <dbReference type="Pfam" id="PF00754"/>
    </source>
</evidence>